<feature type="transmembrane region" description="Helical" evidence="1">
    <location>
        <begin position="130"/>
        <end position="152"/>
    </location>
</feature>
<feature type="transmembrane region" description="Helical" evidence="1">
    <location>
        <begin position="97"/>
        <end position="124"/>
    </location>
</feature>
<gene>
    <name evidence="2" type="ORF">A3A97_04445</name>
</gene>
<name>A0A1G2PX23_9BACT</name>
<accession>A0A1G2PX23</accession>
<proteinExistence type="predicted"/>
<protein>
    <recommendedName>
        <fullName evidence="4">Small multi-drug export protein</fullName>
    </recommendedName>
</protein>
<dbReference type="AlphaFoldDB" id="A0A1G2PX23"/>
<sequence length="164" mass="18457">MPFIINPVFFKFLIPFIVWIPFVELGVGIPLSLVLSKLPAWQVAILAFCGHATGIVILTYLVYHYFANFENRHPLIKHFFDKASKIKLDRFLGKKEFGIVAMLSLPLPMGGMWFAIPAAFIFNVPKKNTLIAALIGSALGTIQFTFVWKLVLEGITYILKTILS</sequence>
<keyword evidence="1" id="KW-1133">Transmembrane helix</keyword>
<dbReference type="EMBL" id="MHSW01000012">
    <property type="protein sequence ID" value="OHA52132.1"/>
    <property type="molecule type" value="Genomic_DNA"/>
</dbReference>
<organism evidence="2 3">
    <name type="scientific">Candidatus Terrybacteria bacterium RIFCSPLOWO2_01_FULL_40_23</name>
    <dbReference type="NCBI Taxonomy" id="1802366"/>
    <lineage>
        <taxon>Bacteria</taxon>
        <taxon>Candidatus Terryibacteriota</taxon>
    </lineage>
</organism>
<evidence type="ECO:0000313" key="3">
    <source>
        <dbReference type="Proteomes" id="UP000176951"/>
    </source>
</evidence>
<feature type="transmembrane region" description="Helical" evidence="1">
    <location>
        <begin position="41"/>
        <end position="63"/>
    </location>
</feature>
<evidence type="ECO:0000256" key="1">
    <source>
        <dbReference type="SAM" id="Phobius"/>
    </source>
</evidence>
<evidence type="ECO:0000313" key="2">
    <source>
        <dbReference type="EMBL" id="OHA52132.1"/>
    </source>
</evidence>
<evidence type="ECO:0008006" key="4">
    <source>
        <dbReference type="Google" id="ProtNLM"/>
    </source>
</evidence>
<reference evidence="2 3" key="1">
    <citation type="journal article" date="2016" name="Nat. Commun.">
        <title>Thousands of microbial genomes shed light on interconnected biogeochemical processes in an aquifer system.</title>
        <authorList>
            <person name="Anantharaman K."/>
            <person name="Brown C.T."/>
            <person name="Hug L.A."/>
            <person name="Sharon I."/>
            <person name="Castelle C.J."/>
            <person name="Probst A.J."/>
            <person name="Thomas B.C."/>
            <person name="Singh A."/>
            <person name="Wilkins M.J."/>
            <person name="Karaoz U."/>
            <person name="Brodie E.L."/>
            <person name="Williams K.H."/>
            <person name="Hubbard S.S."/>
            <person name="Banfield J.F."/>
        </authorList>
    </citation>
    <scope>NUCLEOTIDE SEQUENCE [LARGE SCALE GENOMIC DNA]</scope>
</reference>
<feature type="transmembrane region" description="Helical" evidence="1">
    <location>
        <begin position="12"/>
        <end position="35"/>
    </location>
</feature>
<keyword evidence="1" id="KW-0472">Membrane</keyword>
<comment type="caution">
    <text evidence="2">The sequence shown here is derived from an EMBL/GenBank/DDBJ whole genome shotgun (WGS) entry which is preliminary data.</text>
</comment>
<dbReference type="Pfam" id="PF06695">
    <property type="entry name" value="Sm_multidrug_ex"/>
    <property type="match status" value="1"/>
</dbReference>
<dbReference type="InterPro" id="IPR009577">
    <property type="entry name" value="Sm_multidrug_ex"/>
</dbReference>
<dbReference type="Proteomes" id="UP000176951">
    <property type="component" value="Unassembled WGS sequence"/>
</dbReference>
<keyword evidence="1" id="KW-0812">Transmembrane</keyword>